<accession>A0A9W9UCN8</accession>
<reference evidence="3" key="1">
    <citation type="submission" date="2022-12" db="EMBL/GenBank/DDBJ databases">
        <authorList>
            <person name="Petersen C."/>
        </authorList>
    </citation>
    <scope>NUCLEOTIDE SEQUENCE</scope>
    <source>
        <strain evidence="3">IBT 21472</strain>
    </source>
</reference>
<keyword evidence="1" id="KW-0378">Hydrolase</keyword>
<dbReference type="GO" id="GO:0016787">
    <property type="term" value="F:hydrolase activity"/>
    <property type="evidence" value="ECO:0007669"/>
    <property type="project" value="UniProtKB-KW"/>
</dbReference>
<protein>
    <recommendedName>
        <fullName evidence="2">Alpha/beta hydrolase fold-3 domain-containing protein</fullName>
    </recommendedName>
</protein>
<dbReference type="AlphaFoldDB" id="A0A9W9UCN8"/>
<dbReference type="Gene3D" id="3.40.50.1820">
    <property type="entry name" value="alpha/beta hydrolase"/>
    <property type="match status" value="1"/>
</dbReference>
<keyword evidence="4" id="KW-1185">Reference proteome</keyword>
<dbReference type="Proteomes" id="UP001147746">
    <property type="component" value="Unassembled WGS sequence"/>
</dbReference>
<dbReference type="EMBL" id="JAPZBO010000001">
    <property type="protein sequence ID" value="KAJ5330589.1"/>
    <property type="molecule type" value="Genomic_DNA"/>
</dbReference>
<dbReference type="InterPro" id="IPR013094">
    <property type="entry name" value="AB_hydrolase_3"/>
</dbReference>
<dbReference type="SUPFAM" id="SSF53474">
    <property type="entry name" value="alpha/beta-Hydrolases"/>
    <property type="match status" value="1"/>
</dbReference>
<evidence type="ECO:0000313" key="3">
    <source>
        <dbReference type="EMBL" id="KAJ5330589.1"/>
    </source>
</evidence>
<dbReference type="GO" id="GO:0017000">
    <property type="term" value="P:antibiotic biosynthetic process"/>
    <property type="evidence" value="ECO:0007669"/>
    <property type="project" value="UniProtKB-ARBA"/>
</dbReference>
<gene>
    <name evidence="3" type="ORF">N7476_000372</name>
</gene>
<proteinExistence type="predicted"/>
<sequence length="361" mass="39306">MADYTEYAGPSADWIALEPSLPKLPDVSLEELKQLLNKSREDIAAQAMSSGLSEKVQLKDYTIIARDGFKLEARTYRPAGVDPSERLPVYIHFHGGGFLFGTLPSEDGICSRIVTSRVEKGEPVVVFNVNYRHTPEYRYPTAWDDVEDAFVWAHENIAEIGGLSDQVVVGGISAGAQLTASLALAQLRGDNKKVAACPKIRGQVLMIPCLVQSEYYGSRLDLLKSPELSSYKQCAQAPILPVDRINMFMSLLGVAGAGGAEKDLRMNPGNATAEEVKALPPTTFGIAGNDPLRDEGLFYAKLLNDNGIPTDVHVFRGVPHGFRRFGDKLPLSSKYWDQVMSDGVSWALSSPQAGAFAIKSD</sequence>
<reference evidence="3" key="2">
    <citation type="journal article" date="2023" name="IMA Fungus">
        <title>Comparative genomic study of the Penicillium genus elucidates a diverse pangenome and 15 lateral gene transfer events.</title>
        <authorList>
            <person name="Petersen C."/>
            <person name="Sorensen T."/>
            <person name="Nielsen M.R."/>
            <person name="Sondergaard T.E."/>
            <person name="Sorensen J.L."/>
            <person name="Fitzpatrick D.A."/>
            <person name="Frisvad J.C."/>
            <person name="Nielsen K.L."/>
        </authorList>
    </citation>
    <scope>NUCLEOTIDE SEQUENCE</scope>
    <source>
        <strain evidence="3">IBT 21472</strain>
    </source>
</reference>
<dbReference type="InterPro" id="IPR050300">
    <property type="entry name" value="GDXG_lipolytic_enzyme"/>
</dbReference>
<dbReference type="Pfam" id="PF07859">
    <property type="entry name" value="Abhydrolase_3"/>
    <property type="match status" value="1"/>
</dbReference>
<evidence type="ECO:0000313" key="4">
    <source>
        <dbReference type="Proteomes" id="UP001147746"/>
    </source>
</evidence>
<dbReference type="InterPro" id="IPR029058">
    <property type="entry name" value="AB_hydrolase_fold"/>
</dbReference>
<evidence type="ECO:0000256" key="1">
    <source>
        <dbReference type="ARBA" id="ARBA00022801"/>
    </source>
</evidence>
<feature type="domain" description="Alpha/beta hydrolase fold-3" evidence="2">
    <location>
        <begin position="91"/>
        <end position="322"/>
    </location>
</feature>
<organism evidence="3 4">
    <name type="scientific">Penicillium atrosanguineum</name>
    <dbReference type="NCBI Taxonomy" id="1132637"/>
    <lineage>
        <taxon>Eukaryota</taxon>
        <taxon>Fungi</taxon>
        <taxon>Dikarya</taxon>
        <taxon>Ascomycota</taxon>
        <taxon>Pezizomycotina</taxon>
        <taxon>Eurotiomycetes</taxon>
        <taxon>Eurotiomycetidae</taxon>
        <taxon>Eurotiales</taxon>
        <taxon>Aspergillaceae</taxon>
        <taxon>Penicillium</taxon>
    </lineage>
</organism>
<dbReference type="PANTHER" id="PTHR48081:SF8">
    <property type="entry name" value="ALPHA_BETA HYDROLASE FOLD-3 DOMAIN-CONTAINING PROTEIN-RELATED"/>
    <property type="match status" value="1"/>
</dbReference>
<comment type="caution">
    <text evidence="3">The sequence shown here is derived from an EMBL/GenBank/DDBJ whole genome shotgun (WGS) entry which is preliminary data.</text>
</comment>
<dbReference type="PANTHER" id="PTHR48081">
    <property type="entry name" value="AB HYDROLASE SUPERFAMILY PROTEIN C4A8.06C"/>
    <property type="match status" value="1"/>
</dbReference>
<name>A0A9W9UCN8_9EURO</name>
<dbReference type="GO" id="GO:0072330">
    <property type="term" value="P:monocarboxylic acid biosynthetic process"/>
    <property type="evidence" value="ECO:0007669"/>
    <property type="project" value="UniProtKB-ARBA"/>
</dbReference>
<evidence type="ECO:0000259" key="2">
    <source>
        <dbReference type="Pfam" id="PF07859"/>
    </source>
</evidence>